<dbReference type="Gene3D" id="3.40.50.2300">
    <property type="match status" value="1"/>
</dbReference>
<proteinExistence type="predicted"/>
<evidence type="ECO:0000313" key="5">
    <source>
        <dbReference type="EMBL" id="GGH38698.1"/>
    </source>
</evidence>
<name>A0A917IDP0_9MICO</name>
<keyword evidence="3" id="KW-1133">Transmembrane helix</keyword>
<dbReference type="GO" id="GO:0000160">
    <property type="term" value="P:phosphorelay signal transduction system"/>
    <property type="evidence" value="ECO:0007669"/>
    <property type="project" value="InterPro"/>
</dbReference>
<keyword evidence="3" id="KW-0812">Transmembrane</keyword>
<dbReference type="AlphaFoldDB" id="A0A917IDP0"/>
<gene>
    <name evidence="5" type="ORF">GCM10010921_09450</name>
</gene>
<feature type="region of interest" description="Disordered" evidence="2">
    <location>
        <begin position="1"/>
        <end position="49"/>
    </location>
</feature>
<feature type="domain" description="Response regulatory" evidence="4">
    <location>
        <begin position="191"/>
        <end position="305"/>
    </location>
</feature>
<keyword evidence="1" id="KW-0597">Phosphoprotein</keyword>
<evidence type="ECO:0000256" key="2">
    <source>
        <dbReference type="SAM" id="MobiDB-lite"/>
    </source>
</evidence>
<feature type="transmembrane region" description="Helical" evidence="3">
    <location>
        <begin position="63"/>
        <end position="81"/>
    </location>
</feature>
<dbReference type="InterPro" id="IPR001789">
    <property type="entry name" value="Sig_transdc_resp-reg_receiver"/>
</dbReference>
<evidence type="ECO:0000256" key="3">
    <source>
        <dbReference type="SAM" id="Phobius"/>
    </source>
</evidence>
<dbReference type="PROSITE" id="PS50110">
    <property type="entry name" value="RESPONSE_REGULATORY"/>
    <property type="match status" value="1"/>
</dbReference>
<dbReference type="RefSeq" id="WP_188755079.1">
    <property type="nucleotide sequence ID" value="NZ_BMJY01000002.1"/>
</dbReference>
<evidence type="ECO:0000256" key="1">
    <source>
        <dbReference type="PROSITE-ProRule" id="PRU00169"/>
    </source>
</evidence>
<keyword evidence="3" id="KW-0472">Membrane</keyword>
<dbReference type="EMBL" id="BMJY01000002">
    <property type="protein sequence ID" value="GGH38698.1"/>
    <property type="molecule type" value="Genomic_DNA"/>
</dbReference>
<reference evidence="5" key="1">
    <citation type="journal article" date="2014" name="Int. J. Syst. Evol. Microbiol.">
        <title>Complete genome sequence of Corynebacterium casei LMG S-19264T (=DSM 44701T), isolated from a smear-ripened cheese.</title>
        <authorList>
            <consortium name="US DOE Joint Genome Institute (JGI-PGF)"/>
            <person name="Walter F."/>
            <person name="Albersmeier A."/>
            <person name="Kalinowski J."/>
            <person name="Ruckert C."/>
        </authorList>
    </citation>
    <scope>NUCLEOTIDE SEQUENCE</scope>
    <source>
        <strain evidence="5">CGMCC 1.15794</strain>
    </source>
</reference>
<organism evidence="5 6">
    <name type="scientific">Microbacterium album</name>
    <dbReference type="NCBI Taxonomy" id="2053191"/>
    <lineage>
        <taxon>Bacteria</taxon>
        <taxon>Bacillati</taxon>
        <taxon>Actinomycetota</taxon>
        <taxon>Actinomycetes</taxon>
        <taxon>Micrococcales</taxon>
        <taxon>Microbacteriaceae</taxon>
        <taxon>Microbacterium</taxon>
    </lineage>
</organism>
<evidence type="ECO:0000313" key="6">
    <source>
        <dbReference type="Proteomes" id="UP000657592"/>
    </source>
</evidence>
<protein>
    <recommendedName>
        <fullName evidence="4">Response regulatory domain-containing protein</fullName>
    </recommendedName>
</protein>
<comment type="caution">
    <text evidence="5">The sequence shown here is derived from an EMBL/GenBank/DDBJ whole genome shotgun (WGS) entry which is preliminary data.</text>
</comment>
<feature type="transmembrane region" description="Helical" evidence="3">
    <location>
        <begin position="93"/>
        <end position="112"/>
    </location>
</feature>
<sequence length="305" mass="33052">MSEGQAAATRSGRSRAVWGGRGRRSSDSTGDAESGEKAGAAEPEASDTAEPAASRLGWNVLEVFLLALAVASFGVAAYVLLDAEWLESLSSFVGLFSLCVTAFTGYLAIRIFREQKKQAARDRASQSTRLEQIDSVASRAALAAARARDNTDVILQQLNEAEEAKLHRSLSTERGRRAALAYNAARVSGARVLWVDDNPEWIQPEREALESAGVATVWVRDTALALQMLDGNSFHVVISDMGRPEGKRAGYDLLDSMRARGDDSPFIVYSSSREPEHLAEVLEHGGQGATNDPLELFELVMARLR</sequence>
<accession>A0A917IDP0</accession>
<evidence type="ECO:0000259" key="4">
    <source>
        <dbReference type="PROSITE" id="PS50110"/>
    </source>
</evidence>
<dbReference type="SUPFAM" id="SSF52172">
    <property type="entry name" value="CheY-like"/>
    <property type="match status" value="1"/>
</dbReference>
<keyword evidence="6" id="KW-1185">Reference proteome</keyword>
<dbReference type="Pfam" id="PF00072">
    <property type="entry name" value="Response_reg"/>
    <property type="match status" value="1"/>
</dbReference>
<dbReference type="Proteomes" id="UP000657592">
    <property type="component" value="Unassembled WGS sequence"/>
</dbReference>
<dbReference type="InterPro" id="IPR011006">
    <property type="entry name" value="CheY-like_superfamily"/>
</dbReference>
<dbReference type="CDD" id="cd00156">
    <property type="entry name" value="REC"/>
    <property type="match status" value="1"/>
</dbReference>
<reference evidence="5" key="2">
    <citation type="submission" date="2020-09" db="EMBL/GenBank/DDBJ databases">
        <authorList>
            <person name="Sun Q."/>
            <person name="Zhou Y."/>
        </authorList>
    </citation>
    <scope>NUCLEOTIDE SEQUENCE</scope>
    <source>
        <strain evidence="5">CGMCC 1.15794</strain>
    </source>
</reference>
<feature type="modified residue" description="4-aspartylphosphate" evidence="1">
    <location>
        <position position="240"/>
    </location>
</feature>
<dbReference type="SMART" id="SM00448">
    <property type="entry name" value="REC"/>
    <property type="match status" value="1"/>
</dbReference>